<evidence type="ECO:0000256" key="3">
    <source>
        <dbReference type="ARBA" id="ARBA00023163"/>
    </source>
</evidence>
<gene>
    <name evidence="5" type="ORF">DEF24_09395</name>
</gene>
<comment type="caution">
    <text evidence="5">The sequence shown here is derived from an EMBL/GenBank/DDBJ whole genome shotgun (WGS) entry which is preliminary data.</text>
</comment>
<dbReference type="PANTHER" id="PTHR46796">
    <property type="entry name" value="HTH-TYPE TRANSCRIPTIONAL ACTIVATOR RHAS-RELATED"/>
    <property type="match status" value="1"/>
</dbReference>
<evidence type="ECO:0000259" key="4">
    <source>
        <dbReference type="PROSITE" id="PS01124"/>
    </source>
</evidence>
<dbReference type="Proteomes" id="UP000253318">
    <property type="component" value="Unassembled WGS sequence"/>
</dbReference>
<sequence>MRAVLGAFAAELRDRQLPLDAVVAGPLARELAGTVAAAATASRRVQDRFVAAEPDRRVETACRRLWNSAAIDVADVAADIGLSARQLRRLLHADVGVGPKTFQRVGRLHRFLTIAERRGAPWPLAESALAAGYSDQAHLGRDVRELAGTTPLHLLREREVGWRTATEVVADSAMPPPPAE</sequence>
<dbReference type="EMBL" id="QEIN01000059">
    <property type="protein sequence ID" value="RCV59505.1"/>
    <property type="molecule type" value="Genomic_DNA"/>
</dbReference>
<keyword evidence="3" id="KW-0804">Transcription</keyword>
<protein>
    <recommendedName>
        <fullName evidence="4">HTH araC/xylS-type domain-containing protein</fullName>
    </recommendedName>
</protein>
<reference evidence="5 6" key="1">
    <citation type="submission" date="2018-04" db="EMBL/GenBank/DDBJ databases">
        <title>Novel actinobacteria from marine sediment.</title>
        <authorList>
            <person name="Ng Z.Y."/>
            <person name="Tan G.Y.A."/>
        </authorList>
    </citation>
    <scope>NUCLEOTIDE SEQUENCE [LARGE SCALE GENOMIC DNA]</scope>
    <source>
        <strain evidence="5 6">TPS81</strain>
    </source>
</reference>
<dbReference type="Pfam" id="PF12833">
    <property type="entry name" value="HTH_18"/>
    <property type="match status" value="1"/>
</dbReference>
<dbReference type="Gene3D" id="1.10.10.60">
    <property type="entry name" value="Homeodomain-like"/>
    <property type="match status" value="1"/>
</dbReference>
<proteinExistence type="predicted"/>
<dbReference type="InterPro" id="IPR050204">
    <property type="entry name" value="AraC_XylS_family_regulators"/>
</dbReference>
<accession>A0A368T7E2</accession>
<keyword evidence="2" id="KW-0238">DNA-binding</keyword>
<name>A0A368T7E2_9ACTN</name>
<keyword evidence="1" id="KW-0805">Transcription regulation</keyword>
<evidence type="ECO:0000313" key="5">
    <source>
        <dbReference type="EMBL" id="RCV59505.1"/>
    </source>
</evidence>
<dbReference type="GO" id="GO:0003700">
    <property type="term" value="F:DNA-binding transcription factor activity"/>
    <property type="evidence" value="ECO:0007669"/>
    <property type="project" value="InterPro"/>
</dbReference>
<dbReference type="GO" id="GO:0043565">
    <property type="term" value="F:sequence-specific DNA binding"/>
    <property type="evidence" value="ECO:0007669"/>
    <property type="project" value="InterPro"/>
</dbReference>
<evidence type="ECO:0000256" key="1">
    <source>
        <dbReference type="ARBA" id="ARBA00023015"/>
    </source>
</evidence>
<dbReference type="PROSITE" id="PS01124">
    <property type="entry name" value="HTH_ARAC_FAMILY_2"/>
    <property type="match status" value="1"/>
</dbReference>
<evidence type="ECO:0000313" key="6">
    <source>
        <dbReference type="Proteomes" id="UP000253318"/>
    </source>
</evidence>
<dbReference type="PANTHER" id="PTHR46796:SF15">
    <property type="entry name" value="BLL1074 PROTEIN"/>
    <property type="match status" value="1"/>
</dbReference>
<dbReference type="InterPro" id="IPR018060">
    <property type="entry name" value="HTH_AraC"/>
</dbReference>
<feature type="domain" description="HTH araC/xylS-type" evidence="4">
    <location>
        <begin position="55"/>
        <end position="157"/>
    </location>
</feature>
<dbReference type="AlphaFoldDB" id="A0A368T7E2"/>
<organism evidence="5 6">
    <name type="scientific">Marinitenerispora sediminis</name>
    <dbReference type="NCBI Taxonomy" id="1931232"/>
    <lineage>
        <taxon>Bacteria</taxon>
        <taxon>Bacillati</taxon>
        <taxon>Actinomycetota</taxon>
        <taxon>Actinomycetes</taxon>
        <taxon>Streptosporangiales</taxon>
        <taxon>Nocardiopsidaceae</taxon>
        <taxon>Marinitenerispora</taxon>
    </lineage>
</organism>
<dbReference type="SMART" id="SM00342">
    <property type="entry name" value="HTH_ARAC"/>
    <property type="match status" value="1"/>
</dbReference>
<keyword evidence="6" id="KW-1185">Reference proteome</keyword>
<evidence type="ECO:0000256" key="2">
    <source>
        <dbReference type="ARBA" id="ARBA00023125"/>
    </source>
</evidence>